<dbReference type="Proteomes" id="UP000315010">
    <property type="component" value="Unassembled WGS sequence"/>
</dbReference>
<protein>
    <submittedName>
        <fullName evidence="1">Uncharacterized protein</fullName>
    </submittedName>
</protein>
<proteinExistence type="predicted"/>
<evidence type="ECO:0000313" key="2">
    <source>
        <dbReference type="Proteomes" id="UP000315010"/>
    </source>
</evidence>
<sequence>MNIVRRLIGYKMQIGGVAHSGWLPDNAAVPLPTPIRNITLNLEIQHDDSGFLLCYTSTDGSVHGDTWHESLADAERMATRSFGISASEWSSC</sequence>
<accession>A0A5C5YXH5</accession>
<dbReference type="EMBL" id="SJPJ01000001">
    <property type="protein sequence ID" value="TWT79570.1"/>
    <property type="molecule type" value="Genomic_DNA"/>
</dbReference>
<dbReference type="RefSeq" id="WP_419193927.1">
    <property type="nucleotide sequence ID" value="NZ_SJPJ01000001.1"/>
</dbReference>
<dbReference type="AlphaFoldDB" id="A0A5C5YXH5"/>
<organism evidence="1 2">
    <name type="scientific">Novipirellula herctigrandis</name>
    <dbReference type="NCBI Taxonomy" id="2527986"/>
    <lineage>
        <taxon>Bacteria</taxon>
        <taxon>Pseudomonadati</taxon>
        <taxon>Planctomycetota</taxon>
        <taxon>Planctomycetia</taxon>
        <taxon>Pirellulales</taxon>
        <taxon>Pirellulaceae</taxon>
        <taxon>Novipirellula</taxon>
    </lineage>
</organism>
<name>A0A5C5YXH5_9BACT</name>
<keyword evidence="2" id="KW-1185">Reference proteome</keyword>
<comment type="caution">
    <text evidence="1">The sequence shown here is derived from an EMBL/GenBank/DDBJ whole genome shotgun (WGS) entry which is preliminary data.</text>
</comment>
<gene>
    <name evidence="1" type="ORF">CA13_09740</name>
</gene>
<reference evidence="1 2" key="1">
    <citation type="submission" date="2019-02" db="EMBL/GenBank/DDBJ databases">
        <title>Deep-cultivation of Planctomycetes and their phenomic and genomic characterization uncovers novel biology.</title>
        <authorList>
            <person name="Wiegand S."/>
            <person name="Jogler M."/>
            <person name="Boedeker C."/>
            <person name="Pinto D."/>
            <person name="Vollmers J."/>
            <person name="Rivas-Marin E."/>
            <person name="Kohn T."/>
            <person name="Peeters S.H."/>
            <person name="Heuer A."/>
            <person name="Rast P."/>
            <person name="Oberbeckmann S."/>
            <person name="Bunk B."/>
            <person name="Jeske O."/>
            <person name="Meyerdierks A."/>
            <person name="Storesund J.E."/>
            <person name="Kallscheuer N."/>
            <person name="Luecker S."/>
            <person name="Lage O.M."/>
            <person name="Pohl T."/>
            <person name="Merkel B.J."/>
            <person name="Hornburger P."/>
            <person name="Mueller R.-W."/>
            <person name="Bruemmer F."/>
            <person name="Labrenz M."/>
            <person name="Spormann A.M."/>
            <person name="Op Den Camp H."/>
            <person name="Overmann J."/>
            <person name="Amann R."/>
            <person name="Jetten M.S.M."/>
            <person name="Mascher T."/>
            <person name="Medema M.H."/>
            <person name="Devos D.P."/>
            <person name="Kaster A.-K."/>
            <person name="Ovreas L."/>
            <person name="Rohde M."/>
            <person name="Galperin M.Y."/>
            <person name="Jogler C."/>
        </authorList>
    </citation>
    <scope>NUCLEOTIDE SEQUENCE [LARGE SCALE GENOMIC DNA]</scope>
    <source>
        <strain evidence="1 2">CA13</strain>
    </source>
</reference>
<evidence type="ECO:0000313" key="1">
    <source>
        <dbReference type="EMBL" id="TWT79570.1"/>
    </source>
</evidence>